<reference evidence="8 9" key="1">
    <citation type="journal article" date="2020" name="ISME J.">
        <title>Uncovering the hidden diversity of litter-decomposition mechanisms in mushroom-forming fungi.</title>
        <authorList>
            <person name="Floudas D."/>
            <person name="Bentzer J."/>
            <person name="Ahren D."/>
            <person name="Johansson T."/>
            <person name="Persson P."/>
            <person name="Tunlid A."/>
        </authorList>
    </citation>
    <scope>NUCLEOTIDE SEQUENCE [LARGE SCALE GENOMIC DNA]</scope>
    <source>
        <strain evidence="8 9">CBS 406.79</strain>
    </source>
</reference>
<dbReference type="InterPro" id="IPR001574">
    <property type="entry name" value="Ribosome_inactivat_prot"/>
</dbReference>
<dbReference type="Gene3D" id="3.40.420.10">
    <property type="entry name" value="Ricin (A subunit), domain 1"/>
    <property type="match status" value="1"/>
</dbReference>
<evidence type="ECO:0000256" key="2">
    <source>
        <dbReference type="ARBA" id="ARBA00008544"/>
    </source>
</evidence>
<dbReference type="InterPro" id="IPR016138">
    <property type="entry name" value="Ribosome_inactivat_prot_sub1"/>
</dbReference>
<dbReference type="SUPFAM" id="SSF56371">
    <property type="entry name" value="Ribosome inactivating proteins (RIP)"/>
    <property type="match status" value="1"/>
</dbReference>
<evidence type="ECO:0000256" key="5">
    <source>
        <dbReference type="ARBA" id="ARBA00022821"/>
    </source>
</evidence>
<keyword evidence="5" id="KW-0611">Plant defense</keyword>
<dbReference type="GO" id="GO:0030598">
    <property type="term" value="F:rRNA N-glycosylase activity"/>
    <property type="evidence" value="ECO:0007669"/>
    <property type="project" value="UniProtKB-EC"/>
</dbReference>
<dbReference type="GO" id="GO:0006952">
    <property type="term" value="P:defense response"/>
    <property type="evidence" value="ECO:0007669"/>
    <property type="project" value="UniProtKB-KW"/>
</dbReference>
<comment type="caution">
    <text evidence="8">The sequence shown here is derived from an EMBL/GenBank/DDBJ whole genome shotgun (WGS) entry which is preliminary data.</text>
</comment>
<evidence type="ECO:0000256" key="1">
    <source>
        <dbReference type="ARBA" id="ARBA00000237"/>
    </source>
</evidence>
<protein>
    <recommendedName>
        <fullName evidence="3">rRNA N-glycosylase</fullName>
        <ecNumber evidence="3">3.2.2.22</ecNumber>
    </recommendedName>
    <alternativeName>
        <fullName evidence="6">rRNA N-glycosidase</fullName>
    </alternativeName>
</protein>
<feature type="domain" description="DUF6598" evidence="7">
    <location>
        <begin position="311"/>
        <end position="544"/>
    </location>
</feature>
<keyword evidence="4" id="KW-0378">Hydrolase</keyword>
<gene>
    <name evidence="8" type="ORF">D9757_007413</name>
</gene>
<dbReference type="GO" id="GO:0017148">
    <property type="term" value="P:negative regulation of translation"/>
    <property type="evidence" value="ECO:0007669"/>
    <property type="project" value="InterPro"/>
</dbReference>
<evidence type="ECO:0000259" key="7">
    <source>
        <dbReference type="Pfam" id="PF20241"/>
    </source>
</evidence>
<dbReference type="EMBL" id="JAACJN010000046">
    <property type="protein sequence ID" value="KAF5383882.1"/>
    <property type="molecule type" value="Genomic_DNA"/>
</dbReference>
<evidence type="ECO:0000256" key="4">
    <source>
        <dbReference type="ARBA" id="ARBA00022801"/>
    </source>
</evidence>
<name>A0A8H5HIJ3_9AGAR</name>
<dbReference type="Proteomes" id="UP000518752">
    <property type="component" value="Unassembled WGS sequence"/>
</dbReference>
<dbReference type="PANTHER" id="PTHR33453">
    <property type="match status" value="1"/>
</dbReference>
<dbReference type="PANTHER" id="PTHR33453:SF9">
    <property type="entry name" value="ALBUMIN B-32"/>
    <property type="match status" value="1"/>
</dbReference>
<keyword evidence="9" id="KW-1185">Reference proteome</keyword>
<evidence type="ECO:0000313" key="9">
    <source>
        <dbReference type="Proteomes" id="UP000518752"/>
    </source>
</evidence>
<dbReference type="EC" id="3.2.2.22" evidence="3"/>
<dbReference type="Pfam" id="PF00161">
    <property type="entry name" value="RIP"/>
    <property type="match status" value="1"/>
</dbReference>
<dbReference type="AlphaFoldDB" id="A0A8H5HIJ3"/>
<comment type="catalytic activity">
    <reaction evidence="1">
        <text>Endohydrolysis of the N-glycosidic bond at one specific adenosine on the 28S rRNA.</text>
        <dbReference type="EC" id="3.2.2.22"/>
    </reaction>
</comment>
<comment type="similarity">
    <text evidence="2">Belongs to the ribosome-inactivating protein family. Type 1 RIP subfamily.</text>
</comment>
<evidence type="ECO:0000313" key="8">
    <source>
        <dbReference type="EMBL" id="KAF5383882.1"/>
    </source>
</evidence>
<dbReference type="InterPro" id="IPR046533">
    <property type="entry name" value="DUF6598"/>
</dbReference>
<evidence type="ECO:0000256" key="3">
    <source>
        <dbReference type="ARBA" id="ARBA00012001"/>
    </source>
</evidence>
<dbReference type="InterPro" id="IPR036041">
    <property type="entry name" value="Ribosome-inact_prot_sf"/>
</dbReference>
<accession>A0A8H5HIJ3</accession>
<evidence type="ECO:0000256" key="6">
    <source>
        <dbReference type="ARBA" id="ARBA00030788"/>
    </source>
</evidence>
<dbReference type="OrthoDB" id="4927890at2759"/>
<organism evidence="8 9">
    <name type="scientific">Collybiopsis confluens</name>
    <dbReference type="NCBI Taxonomy" id="2823264"/>
    <lineage>
        <taxon>Eukaryota</taxon>
        <taxon>Fungi</taxon>
        <taxon>Dikarya</taxon>
        <taxon>Basidiomycota</taxon>
        <taxon>Agaricomycotina</taxon>
        <taxon>Agaricomycetes</taxon>
        <taxon>Agaricomycetidae</taxon>
        <taxon>Agaricales</taxon>
        <taxon>Marasmiineae</taxon>
        <taxon>Omphalotaceae</taxon>
        <taxon>Collybiopsis</taxon>
    </lineage>
</organism>
<proteinExistence type="inferred from homology"/>
<sequence>MADDLTRPFDAKKAQDKRGEYENLIKRLRTGLTASTETLHTFLGDDPDLIRAVPVLVPQTVDPSLTNLPPTFDLPLIAGDDSILLRIRRDNLYVIGYQRNAEGPWYELFDRPDREQEVTDRRLIRVNGANSIPLPFSSNYIGLVGYVEGMGSIEELQVGGSSMFTAVRDLAQIANPDTTNHQNRQKVARAILCLIVMIAEATRLNPIRQTVLDNWWTGARLGERGRLVNAWSNACNDVRACQPQPGASGSPVQRRPWNFPADRDYVTSLNRGVVMLGIMLALVPPSTLTRVKRSIANPMTTNLYPEGRRLFNIFSVVVNDIDGQNPGNLYGSINVIDNAGTQSIWTRTRTDYVSIRPKENIVLEGPSRPLYAANDLAIELDLWSHNPSDVQIANGWITFTPRGSATDYDILKTEEVKTAAGSVSVKYMAISDALHAEVEIILIDAPSQDINNLHGDIDVYVGESGKISFFHKVKGEGVDTETGDAITLSRGVIAVPTSEIMFIEASLYAQSFEIAKGVIEFEPSYNTSQHSSISGNRGRIMVRVSWL</sequence>
<dbReference type="Pfam" id="PF20241">
    <property type="entry name" value="DUF6598"/>
    <property type="match status" value="1"/>
</dbReference>